<dbReference type="Proteomes" id="UP000647416">
    <property type="component" value="Unassembled WGS sequence"/>
</dbReference>
<protein>
    <submittedName>
        <fullName evidence="2">Uncharacterized protein</fullName>
    </submittedName>
</protein>
<dbReference type="RefSeq" id="WP_262431191.1">
    <property type="nucleotide sequence ID" value="NZ_JACRTE010000001.1"/>
</dbReference>
<keyword evidence="1" id="KW-0732">Signal</keyword>
<evidence type="ECO:0000313" key="3">
    <source>
        <dbReference type="Proteomes" id="UP000647416"/>
    </source>
</evidence>
<comment type="caution">
    <text evidence="2">The sequence shown here is derived from an EMBL/GenBank/DDBJ whole genome shotgun (WGS) entry which is preliminary data.</text>
</comment>
<name>A0A926F6A5_9FIRM</name>
<proteinExistence type="predicted"/>
<accession>A0A926F6A5</accession>
<feature type="signal peptide" evidence="1">
    <location>
        <begin position="1"/>
        <end position="24"/>
    </location>
</feature>
<organism evidence="2 3">
    <name type="scientific">Qingrenia yutianensis</name>
    <dbReference type="NCBI Taxonomy" id="2763676"/>
    <lineage>
        <taxon>Bacteria</taxon>
        <taxon>Bacillati</taxon>
        <taxon>Bacillota</taxon>
        <taxon>Clostridia</taxon>
        <taxon>Eubacteriales</taxon>
        <taxon>Oscillospiraceae</taxon>
        <taxon>Qingrenia</taxon>
    </lineage>
</organism>
<evidence type="ECO:0000256" key="1">
    <source>
        <dbReference type="SAM" id="SignalP"/>
    </source>
</evidence>
<evidence type="ECO:0000313" key="2">
    <source>
        <dbReference type="EMBL" id="MBC8595511.1"/>
    </source>
</evidence>
<gene>
    <name evidence="2" type="ORF">H8706_01330</name>
</gene>
<feature type="chain" id="PRO_5037196581" evidence="1">
    <location>
        <begin position="25"/>
        <end position="156"/>
    </location>
</feature>
<dbReference type="AlphaFoldDB" id="A0A926F6A5"/>
<sequence length="156" mass="17324">MKKTIFKVFFIAAVLCTFTVNVFSDDESDWEFYDWDSLKGDNITIIDIPPEPAYEYAAPEITSPLVNYSFGTENGGNINLYYLERNTVSDGKKDAVFTVSGSLTDVSAFFAKDGEIIKKYLISSLLASPVTFSAEGNVFCVSAVRDDKNIYIKISS</sequence>
<reference evidence="2" key="1">
    <citation type="submission" date="2020-08" db="EMBL/GenBank/DDBJ databases">
        <title>Genome public.</title>
        <authorList>
            <person name="Liu C."/>
            <person name="Sun Q."/>
        </authorList>
    </citation>
    <scope>NUCLEOTIDE SEQUENCE</scope>
    <source>
        <strain evidence="2">NSJ-50</strain>
    </source>
</reference>
<keyword evidence="3" id="KW-1185">Reference proteome</keyword>
<dbReference type="EMBL" id="JACRTE010000001">
    <property type="protein sequence ID" value="MBC8595511.1"/>
    <property type="molecule type" value="Genomic_DNA"/>
</dbReference>